<dbReference type="Proteomes" id="UP001275084">
    <property type="component" value="Unassembled WGS sequence"/>
</dbReference>
<accession>A0AAJ0MFA5</accession>
<keyword evidence="2" id="KW-0472">Membrane</keyword>
<evidence type="ECO:0000256" key="1">
    <source>
        <dbReference type="SAM" id="MobiDB-lite"/>
    </source>
</evidence>
<keyword evidence="2" id="KW-0812">Transmembrane</keyword>
<organism evidence="3 4">
    <name type="scientific">Lasiosphaeria hispida</name>
    <dbReference type="NCBI Taxonomy" id="260671"/>
    <lineage>
        <taxon>Eukaryota</taxon>
        <taxon>Fungi</taxon>
        <taxon>Dikarya</taxon>
        <taxon>Ascomycota</taxon>
        <taxon>Pezizomycotina</taxon>
        <taxon>Sordariomycetes</taxon>
        <taxon>Sordariomycetidae</taxon>
        <taxon>Sordariales</taxon>
        <taxon>Lasiosphaeriaceae</taxon>
        <taxon>Lasiosphaeria</taxon>
    </lineage>
</organism>
<dbReference type="AlphaFoldDB" id="A0AAJ0MFA5"/>
<feature type="compositionally biased region" description="Basic and acidic residues" evidence="1">
    <location>
        <begin position="98"/>
        <end position="117"/>
    </location>
</feature>
<dbReference type="EMBL" id="JAUIQD010000003">
    <property type="protein sequence ID" value="KAK3356487.1"/>
    <property type="molecule type" value="Genomic_DNA"/>
</dbReference>
<name>A0AAJ0MFA5_9PEZI</name>
<evidence type="ECO:0000313" key="3">
    <source>
        <dbReference type="EMBL" id="KAK3356487.1"/>
    </source>
</evidence>
<keyword evidence="4" id="KW-1185">Reference proteome</keyword>
<sequence length="137" mass="14834">MSAIRASARVGAAFDAANAGIGLAEFVGIALGVVIAILLAIAVCYVPRKSEDGKLEDEEQMPAVRRDRQSLFHENMGIGNRDAGNHTPPDLEVPPTESDTKSKTTQESREMEEKGDQETQALLLKPPQPTATYFNRP</sequence>
<evidence type="ECO:0000256" key="2">
    <source>
        <dbReference type="SAM" id="Phobius"/>
    </source>
</evidence>
<comment type="caution">
    <text evidence="3">The sequence shown here is derived from an EMBL/GenBank/DDBJ whole genome shotgun (WGS) entry which is preliminary data.</text>
</comment>
<gene>
    <name evidence="3" type="ORF">B0T25DRAFT_629852</name>
</gene>
<evidence type="ECO:0000313" key="4">
    <source>
        <dbReference type="Proteomes" id="UP001275084"/>
    </source>
</evidence>
<protein>
    <submittedName>
        <fullName evidence="3">Uncharacterized protein</fullName>
    </submittedName>
</protein>
<feature type="transmembrane region" description="Helical" evidence="2">
    <location>
        <begin position="26"/>
        <end position="46"/>
    </location>
</feature>
<keyword evidence="2" id="KW-1133">Transmembrane helix</keyword>
<reference evidence="3" key="1">
    <citation type="journal article" date="2023" name="Mol. Phylogenet. Evol.">
        <title>Genome-scale phylogeny and comparative genomics of the fungal order Sordariales.</title>
        <authorList>
            <person name="Hensen N."/>
            <person name="Bonometti L."/>
            <person name="Westerberg I."/>
            <person name="Brannstrom I.O."/>
            <person name="Guillou S."/>
            <person name="Cros-Aarteil S."/>
            <person name="Calhoun S."/>
            <person name="Haridas S."/>
            <person name="Kuo A."/>
            <person name="Mondo S."/>
            <person name="Pangilinan J."/>
            <person name="Riley R."/>
            <person name="LaButti K."/>
            <person name="Andreopoulos B."/>
            <person name="Lipzen A."/>
            <person name="Chen C."/>
            <person name="Yan M."/>
            <person name="Daum C."/>
            <person name="Ng V."/>
            <person name="Clum A."/>
            <person name="Steindorff A."/>
            <person name="Ohm R.A."/>
            <person name="Martin F."/>
            <person name="Silar P."/>
            <person name="Natvig D.O."/>
            <person name="Lalanne C."/>
            <person name="Gautier V."/>
            <person name="Ament-Velasquez S.L."/>
            <person name="Kruys A."/>
            <person name="Hutchinson M.I."/>
            <person name="Powell A.J."/>
            <person name="Barry K."/>
            <person name="Miller A.N."/>
            <person name="Grigoriev I.V."/>
            <person name="Debuchy R."/>
            <person name="Gladieux P."/>
            <person name="Hiltunen Thoren M."/>
            <person name="Johannesson H."/>
        </authorList>
    </citation>
    <scope>NUCLEOTIDE SEQUENCE</scope>
    <source>
        <strain evidence="3">CBS 955.72</strain>
    </source>
</reference>
<reference evidence="3" key="2">
    <citation type="submission" date="2023-06" db="EMBL/GenBank/DDBJ databases">
        <authorList>
            <consortium name="Lawrence Berkeley National Laboratory"/>
            <person name="Haridas S."/>
            <person name="Hensen N."/>
            <person name="Bonometti L."/>
            <person name="Westerberg I."/>
            <person name="Brannstrom I.O."/>
            <person name="Guillou S."/>
            <person name="Cros-Aarteil S."/>
            <person name="Calhoun S."/>
            <person name="Kuo A."/>
            <person name="Mondo S."/>
            <person name="Pangilinan J."/>
            <person name="Riley R."/>
            <person name="Labutti K."/>
            <person name="Andreopoulos B."/>
            <person name="Lipzen A."/>
            <person name="Chen C."/>
            <person name="Yanf M."/>
            <person name="Daum C."/>
            <person name="Ng V."/>
            <person name="Clum A."/>
            <person name="Steindorff A."/>
            <person name="Ohm R."/>
            <person name="Martin F."/>
            <person name="Silar P."/>
            <person name="Natvig D."/>
            <person name="Lalanne C."/>
            <person name="Gautier V."/>
            <person name="Ament-Velasquez S.L."/>
            <person name="Kruys A."/>
            <person name="Hutchinson M.I."/>
            <person name="Powell A.J."/>
            <person name="Barry K."/>
            <person name="Miller A.N."/>
            <person name="Grigoriev I.V."/>
            <person name="Debuchy R."/>
            <person name="Gladieux P."/>
            <person name="Thoren M.H."/>
            <person name="Johannesson H."/>
        </authorList>
    </citation>
    <scope>NUCLEOTIDE SEQUENCE</scope>
    <source>
        <strain evidence="3">CBS 955.72</strain>
    </source>
</reference>
<proteinExistence type="predicted"/>
<feature type="region of interest" description="Disordered" evidence="1">
    <location>
        <begin position="51"/>
        <end position="137"/>
    </location>
</feature>